<name>A0ABY4EIM0_9BACI</name>
<dbReference type="RefSeq" id="WP_244709489.1">
    <property type="nucleotide sequence ID" value="NZ_CP095073.1"/>
</dbReference>
<dbReference type="Gene3D" id="3.30.360.10">
    <property type="entry name" value="Dihydrodipicolinate Reductase, domain 2"/>
    <property type="match status" value="1"/>
</dbReference>
<sequence>MIRVALLSKWHVHAVDYAKQAQDHPNLSIEAVWDEEAARGREWAEELGVDFIDRLEDIWNDSSIDGVIVTTPTSMHKEVITAAAEHGKHIFTEKVLTLSGQECREVLDTIEKCNVNFMISLPRLTEDYYIYAHDTINDGKLGTVNMLRCRVAHNGAVDTKNHPNGWLPGRFFNEEQCGGGAFIDLGAHPIYLANRLLGQPSAVSARLKSLLGRGVDDHSAAIVEYQSGALASLETSFLSSGSPFQLEIYGTEGTILIEDKHIRMKGNGRTDEWIEPKRPAPLAMPLEQWAAAIENGEDVSISMQDALHLTLINEAAARSHQEGRRVTINQ</sequence>
<reference evidence="3 4" key="1">
    <citation type="submission" date="2022-04" db="EMBL/GenBank/DDBJ databases">
        <title>Halobacillus sp. isolated from saltern.</title>
        <authorList>
            <person name="Won M."/>
            <person name="Lee C.-M."/>
            <person name="Woen H.-Y."/>
            <person name="Kwon S.-W."/>
        </authorList>
    </citation>
    <scope>NUCLEOTIDE SEQUENCE [LARGE SCALE GENOMIC DNA]</scope>
    <source>
        <strain evidence="3 4">SSBR10-3</strain>
    </source>
</reference>
<dbReference type="Proteomes" id="UP000831787">
    <property type="component" value="Chromosome"/>
</dbReference>
<dbReference type="PANTHER" id="PTHR43377:SF1">
    <property type="entry name" value="BILIVERDIN REDUCTASE A"/>
    <property type="match status" value="1"/>
</dbReference>
<protein>
    <submittedName>
        <fullName evidence="3">Gfo/Idh/MocA family oxidoreductase</fullName>
    </submittedName>
</protein>
<feature type="domain" description="GFO/IDH/MocA-like oxidoreductase" evidence="2">
    <location>
        <begin position="131"/>
        <end position="255"/>
    </location>
</feature>
<dbReference type="InterPro" id="IPR051450">
    <property type="entry name" value="Gfo/Idh/MocA_Oxidoreductases"/>
</dbReference>
<dbReference type="InterPro" id="IPR055170">
    <property type="entry name" value="GFO_IDH_MocA-like_dom"/>
</dbReference>
<gene>
    <name evidence="3" type="ORF">MUN89_19030</name>
</gene>
<keyword evidence="4" id="KW-1185">Reference proteome</keyword>
<proteinExistence type="predicted"/>
<dbReference type="Gene3D" id="3.40.50.720">
    <property type="entry name" value="NAD(P)-binding Rossmann-like Domain"/>
    <property type="match status" value="1"/>
</dbReference>
<dbReference type="SUPFAM" id="SSF51735">
    <property type="entry name" value="NAD(P)-binding Rossmann-fold domains"/>
    <property type="match status" value="1"/>
</dbReference>
<dbReference type="InterPro" id="IPR036291">
    <property type="entry name" value="NAD(P)-bd_dom_sf"/>
</dbReference>
<dbReference type="EMBL" id="CP095073">
    <property type="protein sequence ID" value="UOQ43936.1"/>
    <property type="molecule type" value="Genomic_DNA"/>
</dbReference>
<evidence type="ECO:0000259" key="1">
    <source>
        <dbReference type="Pfam" id="PF01408"/>
    </source>
</evidence>
<feature type="domain" description="Gfo/Idh/MocA-like oxidoreductase N-terminal" evidence="1">
    <location>
        <begin position="17"/>
        <end position="118"/>
    </location>
</feature>
<evidence type="ECO:0000259" key="2">
    <source>
        <dbReference type="Pfam" id="PF22725"/>
    </source>
</evidence>
<organism evidence="3 4">
    <name type="scientific">Halobacillus salinarum</name>
    <dbReference type="NCBI Taxonomy" id="2932257"/>
    <lineage>
        <taxon>Bacteria</taxon>
        <taxon>Bacillati</taxon>
        <taxon>Bacillota</taxon>
        <taxon>Bacilli</taxon>
        <taxon>Bacillales</taxon>
        <taxon>Bacillaceae</taxon>
        <taxon>Halobacillus</taxon>
    </lineage>
</organism>
<evidence type="ECO:0000313" key="4">
    <source>
        <dbReference type="Proteomes" id="UP000831787"/>
    </source>
</evidence>
<dbReference type="SUPFAM" id="SSF55347">
    <property type="entry name" value="Glyceraldehyde-3-phosphate dehydrogenase-like, C-terminal domain"/>
    <property type="match status" value="1"/>
</dbReference>
<accession>A0ABY4EIM0</accession>
<dbReference type="InterPro" id="IPR000683">
    <property type="entry name" value="Gfo/Idh/MocA-like_OxRdtase_N"/>
</dbReference>
<dbReference type="PANTHER" id="PTHR43377">
    <property type="entry name" value="BILIVERDIN REDUCTASE A"/>
    <property type="match status" value="1"/>
</dbReference>
<dbReference type="Pfam" id="PF01408">
    <property type="entry name" value="GFO_IDH_MocA"/>
    <property type="match status" value="1"/>
</dbReference>
<dbReference type="Pfam" id="PF22725">
    <property type="entry name" value="GFO_IDH_MocA_C3"/>
    <property type="match status" value="1"/>
</dbReference>
<evidence type="ECO:0000313" key="3">
    <source>
        <dbReference type="EMBL" id="UOQ43936.1"/>
    </source>
</evidence>